<dbReference type="InterPro" id="IPR050951">
    <property type="entry name" value="Retrovirus_Pol_polyprotein"/>
</dbReference>
<reference evidence="3 4" key="1">
    <citation type="submission" date="2015-12" db="EMBL/GenBank/DDBJ databases">
        <title>Draft genome sequence of Moniliophthora roreri, the causal agent of frosty pod rot of cacao.</title>
        <authorList>
            <person name="Aime M.C."/>
            <person name="Diaz-Valderrama J.R."/>
            <person name="Kijpornyongpan T."/>
            <person name="Phillips-Mora W."/>
        </authorList>
    </citation>
    <scope>NUCLEOTIDE SEQUENCE [LARGE SCALE GENOMIC DNA]</scope>
    <source>
        <strain evidence="3 4">MCA 2952</strain>
    </source>
</reference>
<keyword evidence="3" id="KW-0548">Nucleotidyltransferase</keyword>
<dbReference type="GO" id="GO:0005634">
    <property type="term" value="C:nucleus"/>
    <property type="evidence" value="ECO:0007669"/>
    <property type="project" value="UniProtKB-ARBA"/>
</dbReference>
<dbReference type="GO" id="GO:0003723">
    <property type="term" value="F:RNA binding"/>
    <property type="evidence" value="ECO:0007669"/>
    <property type="project" value="UniProtKB-KW"/>
</dbReference>
<evidence type="ECO:0000256" key="1">
    <source>
        <dbReference type="ARBA" id="ARBA00022884"/>
    </source>
</evidence>
<evidence type="ECO:0000313" key="3">
    <source>
        <dbReference type="EMBL" id="KTB38332.1"/>
    </source>
</evidence>
<protein>
    <submittedName>
        <fullName evidence="3">Putative reverse transcriptase-RNase H-integrase</fullName>
    </submittedName>
</protein>
<keyword evidence="1" id="KW-0694">RNA-binding</keyword>
<evidence type="ECO:0000259" key="2">
    <source>
        <dbReference type="PROSITE" id="PS50994"/>
    </source>
</evidence>
<dbReference type="InterPro" id="IPR036397">
    <property type="entry name" value="RNaseH_sf"/>
</dbReference>
<dbReference type="PROSITE" id="PS50994">
    <property type="entry name" value="INTEGRASE"/>
    <property type="match status" value="1"/>
</dbReference>
<dbReference type="GO" id="GO:0003964">
    <property type="term" value="F:RNA-directed DNA polymerase activity"/>
    <property type="evidence" value="ECO:0007669"/>
    <property type="project" value="UniProtKB-KW"/>
</dbReference>
<feature type="domain" description="Integrase catalytic" evidence="2">
    <location>
        <begin position="10"/>
        <end position="131"/>
    </location>
</feature>
<organism evidence="3 4">
    <name type="scientific">Moniliophthora roreri</name>
    <name type="common">Frosty pod rot fungus</name>
    <name type="synonym">Monilia roreri</name>
    <dbReference type="NCBI Taxonomy" id="221103"/>
    <lineage>
        <taxon>Eukaryota</taxon>
        <taxon>Fungi</taxon>
        <taxon>Dikarya</taxon>
        <taxon>Basidiomycota</taxon>
        <taxon>Agaricomycotina</taxon>
        <taxon>Agaricomycetes</taxon>
        <taxon>Agaricomycetidae</taxon>
        <taxon>Agaricales</taxon>
        <taxon>Marasmiineae</taxon>
        <taxon>Marasmiaceae</taxon>
        <taxon>Moniliophthora</taxon>
    </lineage>
</organism>
<dbReference type="PANTHER" id="PTHR37984">
    <property type="entry name" value="PROTEIN CBG26694"/>
    <property type="match status" value="1"/>
</dbReference>
<dbReference type="SUPFAM" id="SSF53098">
    <property type="entry name" value="Ribonuclease H-like"/>
    <property type="match status" value="1"/>
</dbReference>
<accession>A0A0W0FPM1</accession>
<keyword evidence="3" id="KW-0808">Transferase</keyword>
<dbReference type="InterPro" id="IPR001584">
    <property type="entry name" value="Integrase_cat-core"/>
</dbReference>
<dbReference type="InterPro" id="IPR012337">
    <property type="entry name" value="RNaseH-like_sf"/>
</dbReference>
<comment type="caution">
    <text evidence="3">The sequence shown here is derived from an EMBL/GenBank/DDBJ whole genome shotgun (WGS) entry which is preliminary data.</text>
</comment>
<proteinExistence type="predicted"/>
<dbReference type="PANTHER" id="PTHR37984:SF15">
    <property type="entry name" value="INTEGRASE CATALYTIC DOMAIN-CONTAINING PROTEIN"/>
    <property type="match status" value="1"/>
</dbReference>
<sequence>MTKPSGPAHPLPVPDGCGTSVALDFVGLLPEENGFNCLLSMTCRLGSDIHLVPCCTNISAEEAATLFFDHWYCENGLPLEIIVYHDKLWTSTFWKTLQQLSGVQLALSSSFHPETDGSSERSNKMLVQSIRFYVDRAQHGWVWILPRIRFAIMNTTNASTGFSDFQLRLGCCPWVIPPLTDDPLLSLDGDAKSAADVIETLRLDTMEAQDALLHAKVSQAHQINKHCAPDHTFTPGDKFNGPYIVDKAHPELSTYMLNIPNAHKNTCLTFHSSLLKPWTLNDDDLFPQRKHQCPGPIVTENGIEEWIGYAAEDDEWLPGKELDECAALDVWLSQHPH</sequence>
<evidence type="ECO:0000313" key="4">
    <source>
        <dbReference type="Proteomes" id="UP000054988"/>
    </source>
</evidence>
<name>A0A0W0FPM1_MONRR</name>
<gene>
    <name evidence="3" type="ORF">WG66_9088</name>
</gene>
<dbReference type="Proteomes" id="UP000054988">
    <property type="component" value="Unassembled WGS sequence"/>
</dbReference>
<dbReference type="AlphaFoldDB" id="A0A0W0FPM1"/>
<dbReference type="Gene3D" id="3.30.420.10">
    <property type="entry name" value="Ribonuclease H-like superfamily/Ribonuclease H"/>
    <property type="match status" value="1"/>
</dbReference>
<dbReference type="GO" id="GO:0015074">
    <property type="term" value="P:DNA integration"/>
    <property type="evidence" value="ECO:0007669"/>
    <property type="project" value="InterPro"/>
</dbReference>
<dbReference type="EMBL" id="LATX01001769">
    <property type="protein sequence ID" value="KTB38332.1"/>
    <property type="molecule type" value="Genomic_DNA"/>
</dbReference>
<keyword evidence="3" id="KW-0695">RNA-directed DNA polymerase</keyword>